<gene>
    <name evidence="1" type="ORF">PIB30_082129</name>
</gene>
<evidence type="ECO:0000313" key="2">
    <source>
        <dbReference type="Proteomes" id="UP001341840"/>
    </source>
</evidence>
<feature type="non-terminal residue" evidence="1">
    <location>
        <position position="70"/>
    </location>
</feature>
<organism evidence="1 2">
    <name type="scientific">Stylosanthes scabra</name>
    <dbReference type="NCBI Taxonomy" id="79078"/>
    <lineage>
        <taxon>Eukaryota</taxon>
        <taxon>Viridiplantae</taxon>
        <taxon>Streptophyta</taxon>
        <taxon>Embryophyta</taxon>
        <taxon>Tracheophyta</taxon>
        <taxon>Spermatophyta</taxon>
        <taxon>Magnoliopsida</taxon>
        <taxon>eudicotyledons</taxon>
        <taxon>Gunneridae</taxon>
        <taxon>Pentapetalae</taxon>
        <taxon>rosids</taxon>
        <taxon>fabids</taxon>
        <taxon>Fabales</taxon>
        <taxon>Fabaceae</taxon>
        <taxon>Papilionoideae</taxon>
        <taxon>50 kb inversion clade</taxon>
        <taxon>dalbergioids sensu lato</taxon>
        <taxon>Dalbergieae</taxon>
        <taxon>Pterocarpus clade</taxon>
        <taxon>Stylosanthes</taxon>
    </lineage>
</organism>
<sequence>MLKWSSLFGGKVLHVSASGALSPFASGQSAESKLVYLEARVHGVCALHIVSLDGGQRLHEFPHFDRDFDF</sequence>
<dbReference type="Proteomes" id="UP001341840">
    <property type="component" value="Unassembled WGS sequence"/>
</dbReference>
<keyword evidence="2" id="KW-1185">Reference proteome</keyword>
<evidence type="ECO:0000313" key="1">
    <source>
        <dbReference type="EMBL" id="MED6126819.1"/>
    </source>
</evidence>
<accession>A0ABU6RS92</accession>
<comment type="caution">
    <text evidence="1">The sequence shown here is derived from an EMBL/GenBank/DDBJ whole genome shotgun (WGS) entry which is preliminary data.</text>
</comment>
<reference evidence="1 2" key="1">
    <citation type="journal article" date="2023" name="Plants (Basel)">
        <title>Bridging the Gap: Combining Genomics and Transcriptomics Approaches to Understand Stylosanthes scabra, an Orphan Legume from the Brazilian Caatinga.</title>
        <authorList>
            <person name="Ferreira-Neto J.R.C."/>
            <person name="da Silva M.D."/>
            <person name="Binneck E."/>
            <person name="de Melo N.F."/>
            <person name="da Silva R.H."/>
            <person name="de Melo A.L.T.M."/>
            <person name="Pandolfi V."/>
            <person name="Bustamante F.O."/>
            <person name="Brasileiro-Vidal A.C."/>
            <person name="Benko-Iseppon A.M."/>
        </authorList>
    </citation>
    <scope>NUCLEOTIDE SEQUENCE [LARGE SCALE GENOMIC DNA]</scope>
    <source>
        <tissue evidence="1">Leaves</tissue>
    </source>
</reference>
<proteinExistence type="predicted"/>
<name>A0ABU6RS92_9FABA</name>
<dbReference type="EMBL" id="JASCZI010031460">
    <property type="protein sequence ID" value="MED6126819.1"/>
    <property type="molecule type" value="Genomic_DNA"/>
</dbReference>
<protein>
    <submittedName>
        <fullName evidence="1">Uncharacterized protein</fullName>
    </submittedName>
</protein>